<feature type="region of interest" description="Disordered" evidence="1">
    <location>
        <begin position="1"/>
        <end position="60"/>
    </location>
</feature>
<dbReference type="EMBL" id="VKAC01000007">
    <property type="protein sequence ID" value="TXR55804.1"/>
    <property type="molecule type" value="Genomic_DNA"/>
</dbReference>
<evidence type="ECO:0008006" key="4">
    <source>
        <dbReference type="Google" id="ProtNLM"/>
    </source>
</evidence>
<feature type="compositionally biased region" description="Gly residues" evidence="1">
    <location>
        <begin position="49"/>
        <end position="60"/>
    </location>
</feature>
<feature type="compositionally biased region" description="Basic and acidic residues" evidence="1">
    <location>
        <begin position="27"/>
        <end position="45"/>
    </location>
</feature>
<evidence type="ECO:0000313" key="3">
    <source>
        <dbReference type="Proteomes" id="UP000321234"/>
    </source>
</evidence>
<gene>
    <name evidence="2" type="ORF">FMM08_13395</name>
</gene>
<accession>A0A5C8ZE70</accession>
<protein>
    <recommendedName>
        <fullName evidence="4">MT0933-like antitoxin protein</fullName>
    </recommendedName>
</protein>
<reference evidence="2 3" key="1">
    <citation type="submission" date="2019-07" db="EMBL/GenBank/DDBJ databases">
        <title>Quadrisphaera sp. strain DD2A genome sequencing and assembly.</title>
        <authorList>
            <person name="Kim I."/>
        </authorList>
    </citation>
    <scope>NUCLEOTIDE SEQUENCE [LARGE SCALE GENOMIC DNA]</scope>
    <source>
        <strain evidence="2 3">DD2A</strain>
    </source>
</reference>
<evidence type="ECO:0000256" key="1">
    <source>
        <dbReference type="SAM" id="MobiDB-lite"/>
    </source>
</evidence>
<dbReference type="OrthoDB" id="4287546at2"/>
<organism evidence="2 3">
    <name type="scientific">Quadrisphaera setariae</name>
    <dbReference type="NCBI Taxonomy" id="2593304"/>
    <lineage>
        <taxon>Bacteria</taxon>
        <taxon>Bacillati</taxon>
        <taxon>Actinomycetota</taxon>
        <taxon>Actinomycetes</taxon>
        <taxon>Kineosporiales</taxon>
        <taxon>Kineosporiaceae</taxon>
        <taxon>Quadrisphaera</taxon>
    </lineage>
</organism>
<comment type="caution">
    <text evidence="2">The sequence shown here is derived from an EMBL/GenBank/DDBJ whole genome shotgun (WGS) entry which is preliminary data.</text>
</comment>
<sequence>MAGILDKLTRFARSPKGQRAISTASRKAQEFAKDPKNRSKIEGLRSRLGGRGGSGGTTPR</sequence>
<evidence type="ECO:0000313" key="2">
    <source>
        <dbReference type="EMBL" id="TXR55804.1"/>
    </source>
</evidence>
<dbReference type="RefSeq" id="WP_147926860.1">
    <property type="nucleotide sequence ID" value="NZ_VKAC01000007.1"/>
</dbReference>
<dbReference type="AlphaFoldDB" id="A0A5C8ZE70"/>
<keyword evidence="3" id="KW-1185">Reference proteome</keyword>
<name>A0A5C8ZE70_9ACTN</name>
<dbReference type="Proteomes" id="UP000321234">
    <property type="component" value="Unassembled WGS sequence"/>
</dbReference>
<proteinExistence type="predicted"/>